<dbReference type="NCBIfam" id="TIGR01509">
    <property type="entry name" value="HAD-SF-IA-v3"/>
    <property type="match status" value="1"/>
</dbReference>
<evidence type="ECO:0000313" key="2">
    <source>
        <dbReference type="Proteomes" id="UP000224634"/>
    </source>
</evidence>
<dbReference type="OrthoDB" id="40579at2759"/>
<dbReference type="EMBL" id="PDNA01000074">
    <property type="protein sequence ID" value="PGH16374.1"/>
    <property type="molecule type" value="Genomic_DNA"/>
</dbReference>
<dbReference type="Pfam" id="PF00702">
    <property type="entry name" value="Hydrolase"/>
    <property type="match status" value="1"/>
</dbReference>
<accession>A0A2B7XX71</accession>
<evidence type="ECO:0000313" key="1">
    <source>
        <dbReference type="EMBL" id="PGH16374.1"/>
    </source>
</evidence>
<name>A0A2B7XX71_POLH7</name>
<evidence type="ECO:0008006" key="3">
    <source>
        <dbReference type="Google" id="ProtNLM"/>
    </source>
</evidence>
<dbReference type="InterPro" id="IPR023214">
    <property type="entry name" value="HAD_sf"/>
</dbReference>
<dbReference type="Gene3D" id="3.40.50.1000">
    <property type="entry name" value="HAD superfamily/HAD-like"/>
    <property type="match status" value="1"/>
</dbReference>
<keyword evidence="2" id="KW-1185">Reference proteome</keyword>
<dbReference type="AlphaFoldDB" id="A0A2B7XX71"/>
<dbReference type="Proteomes" id="UP000224634">
    <property type="component" value="Unassembled WGS sequence"/>
</dbReference>
<dbReference type="SFLD" id="SFLDS00003">
    <property type="entry name" value="Haloacid_Dehalogenase"/>
    <property type="match status" value="1"/>
</dbReference>
<dbReference type="STRING" id="1447883.A0A2B7XX71"/>
<dbReference type="PANTHER" id="PTHR18901:SF38">
    <property type="entry name" value="PSEUDOURIDINE-5'-PHOSPHATASE"/>
    <property type="match status" value="1"/>
</dbReference>
<dbReference type="PANTHER" id="PTHR18901">
    <property type="entry name" value="2-DEOXYGLUCOSE-6-PHOSPHATE PHOSPHATASE 2"/>
    <property type="match status" value="1"/>
</dbReference>
<gene>
    <name evidence="1" type="ORF">AJ80_05224</name>
</gene>
<protein>
    <recommendedName>
        <fullName evidence="3">HAD hydrolase, family IA</fullName>
    </recommendedName>
</protein>
<dbReference type="SFLD" id="SFLDG01129">
    <property type="entry name" value="C1.5:_HAD__Beta-PGM__Phosphata"/>
    <property type="match status" value="1"/>
</dbReference>
<organism evidence="1 2">
    <name type="scientific">Polytolypa hystricis (strain UAMH7299)</name>
    <dbReference type="NCBI Taxonomy" id="1447883"/>
    <lineage>
        <taxon>Eukaryota</taxon>
        <taxon>Fungi</taxon>
        <taxon>Dikarya</taxon>
        <taxon>Ascomycota</taxon>
        <taxon>Pezizomycotina</taxon>
        <taxon>Eurotiomycetes</taxon>
        <taxon>Eurotiomycetidae</taxon>
        <taxon>Onygenales</taxon>
        <taxon>Onygenales incertae sedis</taxon>
        <taxon>Polytolypa</taxon>
    </lineage>
</organism>
<comment type="caution">
    <text evidence="1">The sequence shown here is derived from an EMBL/GenBank/DDBJ whole genome shotgun (WGS) entry which is preliminary data.</text>
</comment>
<dbReference type="GO" id="GO:0016791">
    <property type="term" value="F:phosphatase activity"/>
    <property type="evidence" value="ECO:0007669"/>
    <property type="project" value="TreeGrafter"/>
</dbReference>
<dbReference type="InterPro" id="IPR036412">
    <property type="entry name" value="HAD-like_sf"/>
</dbReference>
<dbReference type="Gene3D" id="1.10.150.240">
    <property type="entry name" value="Putative phosphatase, domain 2"/>
    <property type="match status" value="1"/>
</dbReference>
<dbReference type="InterPro" id="IPR023198">
    <property type="entry name" value="PGP-like_dom2"/>
</dbReference>
<sequence>MPSREFPPVRACIFDVDGLLINSEDIYTEIYNNVLRSCGSPLLTWGVKARKQARGNQATLRLMKWLQVPITLEEWNSKTASYSELFRKSELLPGVQDLLQNLSQRSTMRMAVASSSKKALFSVKTSHIPCIDAVFAPQYRVFGDDPDMSDARKKPEPDIFLLALKRINASLAPGEKEILPEECLVFEDAIAGVEAARKAGMRVVWVPHEGLLGVCQGWIEDVLNGRTEKEGEEVEPLAPRVVSDAGDGRHGKDCAKLLPWVSEDGWAECIADLSRLDYERYAMQLEPKN</sequence>
<reference evidence="1 2" key="1">
    <citation type="submission" date="2017-10" db="EMBL/GenBank/DDBJ databases">
        <title>Comparative genomics in systemic dimorphic fungi from Ajellomycetaceae.</title>
        <authorList>
            <person name="Munoz J.F."/>
            <person name="Mcewen J.G."/>
            <person name="Clay O.K."/>
            <person name="Cuomo C.A."/>
        </authorList>
    </citation>
    <scope>NUCLEOTIDE SEQUENCE [LARGE SCALE GENOMIC DNA]</scope>
    <source>
        <strain evidence="1 2">UAMH7299</strain>
    </source>
</reference>
<dbReference type="InterPro" id="IPR006439">
    <property type="entry name" value="HAD-SF_hydro_IA"/>
</dbReference>
<proteinExistence type="predicted"/>
<dbReference type="SUPFAM" id="SSF56784">
    <property type="entry name" value="HAD-like"/>
    <property type="match status" value="1"/>
</dbReference>